<dbReference type="AlphaFoldDB" id="A0AAV0U0W0"/>
<evidence type="ECO:0008006" key="4">
    <source>
        <dbReference type="Google" id="ProtNLM"/>
    </source>
</evidence>
<sequence length="323" mass="36768">MRVFSFALMASSALRIRADGTVKAASHETRGLYGSDVIHKTSTGQDGITPDKVLNINDPSTEEEKAFEMKRLVKSVAWGINALLGPFKEHKLFIALEALKNMHPVLGEDTTAADSPEFKKLISYLVQGNKALRNDLLRTRSDNRWPVTIALLIKSDIPNMRVEGEFLLGSLMAEWHRQGMSINRLLKKLTKPQRSIIGFTDYDSLCHYVVLRFCRFEFKGKGKGDAAYLKAIMELHEGKTGFILGLHYVLKYSADKSRALELLNMMLERYSEAGVAPSDSFQRLMLHKYKGKPYDTELQPLLHKHVFRHKYANKRTQPLLKWS</sequence>
<dbReference type="EMBL" id="CANTFL010000873">
    <property type="protein sequence ID" value="CAI5728340.1"/>
    <property type="molecule type" value="Genomic_DNA"/>
</dbReference>
<name>A0AAV0U0W0_HYABA</name>
<protein>
    <recommendedName>
        <fullName evidence="4">RxLR effector candidate protein</fullName>
    </recommendedName>
</protein>
<comment type="caution">
    <text evidence="1">The sequence shown here is derived from an EMBL/GenBank/DDBJ whole genome shotgun (WGS) entry which is preliminary data.</text>
</comment>
<evidence type="ECO:0000313" key="3">
    <source>
        <dbReference type="Proteomes" id="UP001162031"/>
    </source>
</evidence>
<dbReference type="Proteomes" id="UP001162031">
    <property type="component" value="Unassembled WGS sequence"/>
</dbReference>
<organism evidence="1 3">
    <name type="scientific">Hyaloperonospora brassicae</name>
    <name type="common">Brassica downy mildew</name>
    <name type="synonym">Peronospora brassicae</name>
    <dbReference type="NCBI Taxonomy" id="162125"/>
    <lineage>
        <taxon>Eukaryota</taxon>
        <taxon>Sar</taxon>
        <taxon>Stramenopiles</taxon>
        <taxon>Oomycota</taxon>
        <taxon>Peronosporomycetes</taxon>
        <taxon>Peronosporales</taxon>
        <taxon>Peronosporaceae</taxon>
        <taxon>Hyaloperonospora</taxon>
    </lineage>
</organism>
<reference evidence="1" key="1">
    <citation type="submission" date="2022-12" db="EMBL/GenBank/DDBJ databases">
        <authorList>
            <person name="Webb A."/>
        </authorList>
    </citation>
    <scope>NUCLEOTIDE SEQUENCE</scope>
    <source>
        <strain evidence="1">Hp1</strain>
    </source>
</reference>
<accession>A0AAV0U0W0</accession>
<evidence type="ECO:0000313" key="2">
    <source>
        <dbReference type="EMBL" id="CAI5728340.1"/>
    </source>
</evidence>
<evidence type="ECO:0000313" key="1">
    <source>
        <dbReference type="EMBL" id="CAI5728332.1"/>
    </source>
</evidence>
<dbReference type="EMBL" id="CANTFL010000861">
    <property type="protein sequence ID" value="CAI5728332.1"/>
    <property type="molecule type" value="Genomic_DNA"/>
</dbReference>
<gene>
    <name evidence="1" type="ORF">HBR001_LOCUS4301</name>
    <name evidence="2" type="ORF">HBR001_LOCUS4302</name>
</gene>
<proteinExistence type="predicted"/>
<keyword evidence="3" id="KW-1185">Reference proteome</keyword>